<keyword evidence="10" id="KW-0677">Repeat</keyword>
<dbReference type="SUPFAM" id="SSF53300">
    <property type="entry name" value="vWA-like"/>
    <property type="match status" value="1"/>
</dbReference>
<dbReference type="Pfam" id="PF00168">
    <property type="entry name" value="C2"/>
    <property type="match status" value="2"/>
</dbReference>
<protein>
    <recommendedName>
        <fullName evidence="17">Copine-3</fullName>
    </recommendedName>
    <alternativeName>
        <fullName evidence="18">Copine III</fullName>
    </alternativeName>
</protein>
<keyword evidence="21" id="KW-1185">Reference proteome</keyword>
<dbReference type="Proteomes" id="UP001249851">
    <property type="component" value="Unassembled WGS sequence"/>
</dbReference>
<evidence type="ECO:0000256" key="12">
    <source>
        <dbReference type="ARBA" id="ARBA00022949"/>
    </source>
</evidence>
<evidence type="ECO:0000256" key="17">
    <source>
        <dbReference type="ARBA" id="ARBA00074834"/>
    </source>
</evidence>
<dbReference type="InterPro" id="IPR002035">
    <property type="entry name" value="VWF_A"/>
</dbReference>
<dbReference type="InterPro" id="IPR036465">
    <property type="entry name" value="vWFA_dom_sf"/>
</dbReference>
<dbReference type="SUPFAM" id="SSF49562">
    <property type="entry name" value="C2 domain (Calcium/lipid-binding domain, CaLB)"/>
    <property type="match status" value="2"/>
</dbReference>
<dbReference type="PANTHER" id="PTHR10857:SF102">
    <property type="entry name" value="C2 DOMAIN-CONTAINING PROTEIN"/>
    <property type="match status" value="1"/>
</dbReference>
<dbReference type="InterPro" id="IPR045052">
    <property type="entry name" value="Copine"/>
</dbReference>
<dbReference type="FunFam" id="2.60.40.150:FF:000042">
    <property type="entry name" value="Copine 3"/>
    <property type="match status" value="1"/>
</dbReference>
<evidence type="ECO:0000256" key="15">
    <source>
        <dbReference type="ARBA" id="ARBA00058857"/>
    </source>
</evidence>
<evidence type="ECO:0000256" key="6">
    <source>
        <dbReference type="ARBA" id="ARBA00022475"/>
    </source>
</evidence>
<keyword evidence="12" id="KW-0965">Cell junction</keyword>
<dbReference type="CDD" id="cd04048">
    <property type="entry name" value="C2A_Copine"/>
    <property type="match status" value="1"/>
</dbReference>
<keyword evidence="11" id="KW-0106">Calcium</keyword>
<evidence type="ECO:0000256" key="1">
    <source>
        <dbReference type="ARBA" id="ARBA00004123"/>
    </source>
</evidence>
<sequence length="537" mass="59743">MQASIYPPPSTPSLSQFVTRVQLNISCKNLRDKDVLSKSDPMAVVMLFKDGNWFEIGRTERVDNSLNPQFSKAIIMDYFFEELQKLKFFIYDIDSPTSDVKSADFLGEMECTLGQLVSSGTYSKPLAIKGTSAGQSGIITVVAEEVAGGNDVVFLQFRAEKLDKKDFFGKSDPYLEFARAKEDGGFVVVRRTEVIPNNLNPRWKSFEIPVNMICNGDYDRVIKVSCFDWDSDGSHDFIGSFTTNLREMSCIQLPKELEWPCINEKKQTKKKGYKNSGLVYLTRCEVVKVASFLDYIQGGCQLNFTVGIDFTASNGEPKQATSLHYINPYAPNEYMQALTAVGEIIQDYDSDKLFPSFGFGAKIPPMFQVSHQFPLNFNPSNPYCAGLPGLIQAYQTCIQSVQLFGPTNISPIINHVAQFAQQQAQRPDATNYFILLLLTDGVITDMDQTKQAVVAASAFPMSIIIVGVGGADFKMMEELDSDDGVLTAGGKSAQRDIVCPAALAKEVLAEVPKQLTEYFRTRNILPQQRTTYNNPNV</sequence>
<dbReference type="FunFam" id="2.60.40.150:FF:000099">
    <property type="entry name" value="Copine 3"/>
    <property type="match status" value="1"/>
</dbReference>
<feature type="domain" description="C2" evidence="19">
    <location>
        <begin position="132"/>
        <end position="260"/>
    </location>
</feature>
<evidence type="ECO:0000256" key="9">
    <source>
        <dbReference type="ARBA" id="ARBA00022723"/>
    </source>
</evidence>
<evidence type="ECO:0000256" key="16">
    <source>
        <dbReference type="ARBA" id="ARBA00065466"/>
    </source>
</evidence>
<keyword evidence="9" id="KW-0479">Metal-binding</keyword>
<feature type="domain" description="C2" evidence="19">
    <location>
        <begin position="1"/>
        <end position="126"/>
    </location>
</feature>
<evidence type="ECO:0000256" key="8">
    <source>
        <dbReference type="ARBA" id="ARBA00022553"/>
    </source>
</evidence>
<comment type="function">
    <text evidence="15">Calcium-dependent phospholipid-binding protein that plays a role in ERBB2-mediated tumor cell migration in response to growth factor heregulin stimulation.</text>
</comment>
<evidence type="ECO:0000259" key="19">
    <source>
        <dbReference type="PROSITE" id="PS50004"/>
    </source>
</evidence>
<proteinExistence type="inferred from homology"/>
<evidence type="ECO:0000256" key="10">
    <source>
        <dbReference type="ARBA" id="ARBA00022737"/>
    </source>
</evidence>
<organism evidence="20 21">
    <name type="scientific">Acropora cervicornis</name>
    <name type="common">Staghorn coral</name>
    <dbReference type="NCBI Taxonomy" id="6130"/>
    <lineage>
        <taxon>Eukaryota</taxon>
        <taxon>Metazoa</taxon>
        <taxon>Cnidaria</taxon>
        <taxon>Anthozoa</taxon>
        <taxon>Hexacorallia</taxon>
        <taxon>Scleractinia</taxon>
        <taxon>Astrocoeniina</taxon>
        <taxon>Acroporidae</taxon>
        <taxon>Acropora</taxon>
    </lineage>
</organism>
<dbReference type="PROSITE" id="PS50004">
    <property type="entry name" value="C2"/>
    <property type="match status" value="2"/>
</dbReference>
<dbReference type="GO" id="GO:0005737">
    <property type="term" value="C:cytoplasm"/>
    <property type="evidence" value="ECO:0007669"/>
    <property type="project" value="UniProtKB-SubCell"/>
</dbReference>
<gene>
    <name evidence="20" type="ORF">P5673_016670</name>
</gene>
<evidence type="ECO:0000256" key="2">
    <source>
        <dbReference type="ARBA" id="ARBA00004236"/>
    </source>
</evidence>
<dbReference type="SMART" id="SM00327">
    <property type="entry name" value="VWA"/>
    <property type="match status" value="1"/>
</dbReference>
<dbReference type="GO" id="GO:0005544">
    <property type="term" value="F:calcium-dependent phospholipid binding"/>
    <property type="evidence" value="ECO:0007669"/>
    <property type="project" value="InterPro"/>
</dbReference>
<dbReference type="InterPro" id="IPR035892">
    <property type="entry name" value="C2_domain_sf"/>
</dbReference>
<dbReference type="InterPro" id="IPR000008">
    <property type="entry name" value="C2_dom"/>
</dbReference>
<evidence type="ECO:0000313" key="21">
    <source>
        <dbReference type="Proteomes" id="UP001249851"/>
    </source>
</evidence>
<keyword evidence="7" id="KW-0963">Cytoplasm</keyword>
<dbReference type="EMBL" id="JARQWQ010000035">
    <property type="protein sequence ID" value="KAK2560858.1"/>
    <property type="molecule type" value="Genomic_DNA"/>
</dbReference>
<dbReference type="Gene3D" id="2.60.40.150">
    <property type="entry name" value="C2 domain"/>
    <property type="match status" value="2"/>
</dbReference>
<dbReference type="GO" id="GO:0046872">
    <property type="term" value="F:metal ion binding"/>
    <property type="evidence" value="ECO:0007669"/>
    <property type="project" value="UniProtKB-KW"/>
</dbReference>
<dbReference type="GO" id="GO:0005634">
    <property type="term" value="C:nucleus"/>
    <property type="evidence" value="ECO:0007669"/>
    <property type="project" value="UniProtKB-SubCell"/>
</dbReference>
<name>A0AAD9QGG6_ACRCE</name>
<dbReference type="CDD" id="cd04047">
    <property type="entry name" value="C2B_Copine"/>
    <property type="match status" value="1"/>
</dbReference>
<comment type="subcellular location">
    <subcellularLocation>
        <location evidence="3">Cell junction</location>
        <location evidence="3">Focal adhesion</location>
    </subcellularLocation>
    <subcellularLocation>
        <location evidence="2">Cell membrane</location>
    </subcellularLocation>
    <subcellularLocation>
        <location evidence="4">Cytoplasm</location>
    </subcellularLocation>
    <subcellularLocation>
        <location evidence="1">Nucleus</location>
    </subcellularLocation>
</comment>
<evidence type="ECO:0000256" key="4">
    <source>
        <dbReference type="ARBA" id="ARBA00004496"/>
    </source>
</evidence>
<evidence type="ECO:0000256" key="13">
    <source>
        <dbReference type="ARBA" id="ARBA00023136"/>
    </source>
</evidence>
<accession>A0AAD9QGG6</accession>
<dbReference type="GO" id="GO:0071277">
    <property type="term" value="P:cellular response to calcium ion"/>
    <property type="evidence" value="ECO:0007669"/>
    <property type="project" value="UniProtKB-ARBA"/>
</dbReference>
<evidence type="ECO:0000256" key="7">
    <source>
        <dbReference type="ARBA" id="ARBA00022490"/>
    </source>
</evidence>
<reference evidence="20" key="1">
    <citation type="journal article" date="2023" name="G3 (Bethesda)">
        <title>Whole genome assembly and annotation of the endangered Caribbean coral Acropora cervicornis.</title>
        <authorList>
            <person name="Selwyn J.D."/>
            <person name="Vollmer S.V."/>
        </authorList>
    </citation>
    <scope>NUCLEOTIDE SEQUENCE</scope>
    <source>
        <strain evidence="20">K2</strain>
    </source>
</reference>
<dbReference type="Gene3D" id="3.40.50.410">
    <property type="entry name" value="von Willebrand factor, type A domain"/>
    <property type="match status" value="1"/>
</dbReference>
<evidence type="ECO:0000313" key="20">
    <source>
        <dbReference type="EMBL" id="KAK2560858.1"/>
    </source>
</evidence>
<evidence type="ECO:0000256" key="14">
    <source>
        <dbReference type="ARBA" id="ARBA00023242"/>
    </source>
</evidence>
<keyword evidence="6" id="KW-1003">Cell membrane</keyword>
<dbReference type="InterPro" id="IPR037768">
    <property type="entry name" value="C2B_Copine"/>
</dbReference>
<evidence type="ECO:0000256" key="3">
    <source>
        <dbReference type="ARBA" id="ARBA00004246"/>
    </source>
</evidence>
<comment type="caution">
    <text evidence="20">The sequence shown here is derived from an EMBL/GenBank/DDBJ whole genome shotgun (WGS) entry which is preliminary data.</text>
</comment>
<reference evidence="20" key="2">
    <citation type="journal article" date="2023" name="Science">
        <title>Genomic signatures of disease resistance in endangered staghorn corals.</title>
        <authorList>
            <person name="Vollmer S.V."/>
            <person name="Selwyn J.D."/>
            <person name="Despard B.A."/>
            <person name="Roesel C.L."/>
        </authorList>
    </citation>
    <scope>NUCLEOTIDE SEQUENCE</scope>
    <source>
        <strain evidence="20">K2</strain>
    </source>
</reference>
<keyword evidence="8" id="KW-0597">Phosphoprotein</keyword>
<dbReference type="GO" id="GO:0005925">
    <property type="term" value="C:focal adhesion"/>
    <property type="evidence" value="ECO:0007669"/>
    <property type="project" value="UniProtKB-SubCell"/>
</dbReference>
<keyword evidence="14" id="KW-0539">Nucleus</keyword>
<evidence type="ECO:0000256" key="18">
    <source>
        <dbReference type="ARBA" id="ARBA00076171"/>
    </source>
</evidence>
<dbReference type="Pfam" id="PF07002">
    <property type="entry name" value="Copine"/>
    <property type="match status" value="1"/>
</dbReference>
<dbReference type="InterPro" id="IPR010734">
    <property type="entry name" value="Copine_C"/>
</dbReference>
<dbReference type="SMART" id="SM00239">
    <property type="entry name" value="C2"/>
    <property type="match status" value="2"/>
</dbReference>
<dbReference type="PANTHER" id="PTHR10857">
    <property type="entry name" value="COPINE"/>
    <property type="match status" value="1"/>
</dbReference>
<dbReference type="GO" id="GO:0005886">
    <property type="term" value="C:plasma membrane"/>
    <property type="evidence" value="ECO:0007669"/>
    <property type="project" value="UniProtKB-SubCell"/>
</dbReference>
<keyword evidence="13" id="KW-0472">Membrane</keyword>
<evidence type="ECO:0000256" key="5">
    <source>
        <dbReference type="ARBA" id="ARBA00009048"/>
    </source>
</evidence>
<comment type="similarity">
    <text evidence="5">Belongs to the copine family.</text>
</comment>
<evidence type="ECO:0000256" key="11">
    <source>
        <dbReference type="ARBA" id="ARBA00022837"/>
    </source>
</evidence>
<dbReference type="AlphaFoldDB" id="A0AAD9QGG6"/>
<comment type="subunit">
    <text evidence="16">Monomer. Interacts with ERBB2 (preferentially with the tyrosine phosphorylated form); this interaction occurs at the cell membrane and is increased in a growth factor heregulin-dependent manner. Interacts with SHC1; this interaction may mediate the binding of CPNE3 with ERBB2. Interacts with RACK1.</text>
</comment>